<comment type="caution">
    <text evidence="1">The sequence shown here is derived from an EMBL/GenBank/DDBJ whole genome shotgun (WGS) entry which is preliminary data.</text>
</comment>
<evidence type="ECO:0000313" key="1">
    <source>
        <dbReference type="EMBL" id="GFP31308.1"/>
    </source>
</evidence>
<evidence type="ECO:0000313" key="2">
    <source>
        <dbReference type="Proteomes" id="UP000588083"/>
    </source>
</evidence>
<reference evidence="1 2" key="1">
    <citation type="journal article" date="2020" name="Front. Microbiol.">
        <title>Single-cell genomics of novel Actinobacteria with the Wood-Ljungdahl pathway discovered in a serpentinizing system.</title>
        <authorList>
            <person name="Merino N."/>
            <person name="Kawai M."/>
            <person name="Boyd E.S."/>
            <person name="Colman D.R."/>
            <person name="McGlynn S.E."/>
            <person name="Nealson K.H."/>
            <person name="Kurokawa K."/>
            <person name="Hongoh Y."/>
        </authorList>
    </citation>
    <scope>NUCLEOTIDE SEQUENCE [LARGE SCALE GENOMIC DNA]</scope>
    <source>
        <strain evidence="1 2">S34</strain>
    </source>
</reference>
<name>A0A6V8PGB6_9ACTN</name>
<dbReference type="EMBL" id="BLRZ01000253">
    <property type="protein sequence ID" value="GFP31308.1"/>
    <property type="molecule type" value="Genomic_DNA"/>
</dbReference>
<protein>
    <submittedName>
        <fullName evidence="1">Uncharacterized protein</fullName>
    </submittedName>
</protein>
<accession>A0A6V8PGB6</accession>
<dbReference type="AlphaFoldDB" id="A0A6V8PGB6"/>
<feature type="non-terminal residue" evidence="1">
    <location>
        <position position="1"/>
    </location>
</feature>
<organism evidence="1 2">
    <name type="scientific">Candidatus Hakubella thermalkaliphila</name>
    <dbReference type="NCBI Taxonomy" id="2754717"/>
    <lineage>
        <taxon>Bacteria</taxon>
        <taxon>Bacillati</taxon>
        <taxon>Actinomycetota</taxon>
        <taxon>Actinomycetota incertae sedis</taxon>
        <taxon>Candidatus Hakubellales</taxon>
        <taxon>Candidatus Hakubellaceae</taxon>
        <taxon>Candidatus Hakubella</taxon>
    </lineage>
</organism>
<keyword evidence="2" id="KW-1185">Reference proteome</keyword>
<gene>
    <name evidence="1" type="ORF">HKBW3S34_02228</name>
</gene>
<dbReference type="Proteomes" id="UP000588083">
    <property type="component" value="Unassembled WGS sequence"/>
</dbReference>
<proteinExistence type="predicted"/>
<sequence>NGEVHARITREAAATIVDTLANRKEEE</sequence>